<dbReference type="Pfam" id="PF01515">
    <property type="entry name" value="PTA_PTB"/>
    <property type="match status" value="1"/>
</dbReference>
<dbReference type="GO" id="GO:0016746">
    <property type="term" value="F:acyltransferase activity"/>
    <property type="evidence" value="ECO:0007669"/>
    <property type="project" value="UniProtKB-KW"/>
</dbReference>
<dbReference type="EMBL" id="CP058952">
    <property type="protein sequence ID" value="QLI82281.1"/>
    <property type="molecule type" value="Genomic_DNA"/>
</dbReference>
<organism evidence="4 5">
    <name type="scientific">Chitinibacter fontanus</name>
    <dbReference type="NCBI Taxonomy" id="1737446"/>
    <lineage>
        <taxon>Bacteria</taxon>
        <taxon>Pseudomonadati</taxon>
        <taxon>Pseudomonadota</taxon>
        <taxon>Betaproteobacteria</taxon>
        <taxon>Neisseriales</taxon>
        <taxon>Chitinibacteraceae</taxon>
        <taxon>Chitinibacter</taxon>
    </lineage>
</organism>
<dbReference type="Gene3D" id="3.40.718.10">
    <property type="entry name" value="Isopropylmalate Dehydrogenase"/>
    <property type="match status" value="1"/>
</dbReference>
<dbReference type="SUPFAM" id="SSF53659">
    <property type="entry name" value="Isocitrate/Isopropylmalate dehydrogenase-like"/>
    <property type="match status" value="1"/>
</dbReference>
<dbReference type="Gene3D" id="3.10.129.10">
    <property type="entry name" value="Hotdog Thioesterase"/>
    <property type="match status" value="1"/>
</dbReference>
<dbReference type="RefSeq" id="WP_180306362.1">
    <property type="nucleotide sequence ID" value="NZ_CP058952.1"/>
</dbReference>
<dbReference type="PANTHER" id="PTHR43356:SF2">
    <property type="entry name" value="PHOSPHATE ACETYLTRANSFERASE"/>
    <property type="match status" value="1"/>
</dbReference>
<dbReference type="InterPro" id="IPR050500">
    <property type="entry name" value="Phos_Acetyltrans/Butyryltrans"/>
</dbReference>
<feature type="domain" description="Phosphate acetyl/butaryl transferase" evidence="3">
    <location>
        <begin position="222"/>
        <end position="438"/>
    </location>
</feature>
<proteinExistence type="predicted"/>
<dbReference type="InterPro" id="IPR002505">
    <property type="entry name" value="PTA_PTB"/>
</dbReference>
<dbReference type="AlphaFoldDB" id="A0A7D5Z578"/>
<dbReference type="SUPFAM" id="SSF54637">
    <property type="entry name" value="Thioesterase/thiol ester dehydrase-isomerase"/>
    <property type="match status" value="1"/>
</dbReference>
<evidence type="ECO:0000259" key="3">
    <source>
        <dbReference type="Pfam" id="PF01515"/>
    </source>
</evidence>
<evidence type="ECO:0000313" key="5">
    <source>
        <dbReference type="Proteomes" id="UP000510822"/>
    </source>
</evidence>
<evidence type="ECO:0000313" key="4">
    <source>
        <dbReference type="EMBL" id="QLI82281.1"/>
    </source>
</evidence>
<keyword evidence="2" id="KW-0012">Acyltransferase</keyword>
<evidence type="ECO:0000256" key="2">
    <source>
        <dbReference type="ARBA" id="ARBA00023315"/>
    </source>
</evidence>
<accession>A0A7D5Z578</accession>
<dbReference type="Proteomes" id="UP000510822">
    <property type="component" value="Chromosome"/>
</dbReference>
<reference evidence="4 5" key="1">
    <citation type="journal article" date="2016" name="Int. J. Syst. Evol. Microbiol.">
        <title>Chitinibacter fontanus sp. nov., isolated from a spring.</title>
        <authorList>
            <person name="Sheu S.Y."/>
            <person name="Li Y.S."/>
            <person name="Young C.C."/>
            <person name="Chen W.M."/>
        </authorList>
    </citation>
    <scope>NUCLEOTIDE SEQUENCE [LARGE SCALE GENOMIC DNA]</scope>
    <source>
        <strain evidence="4 5">STM-7</strain>
    </source>
</reference>
<keyword evidence="1 4" id="KW-0808">Transferase</keyword>
<protein>
    <submittedName>
        <fullName evidence="4">Bifunctional enoyl-CoA hydratase/phosphate acetyltransferase</fullName>
    </submittedName>
</protein>
<gene>
    <name evidence="4" type="ORF">HZU75_12515</name>
</gene>
<dbReference type="InterPro" id="IPR029069">
    <property type="entry name" value="HotDog_dom_sf"/>
</dbReference>
<evidence type="ECO:0000256" key="1">
    <source>
        <dbReference type="ARBA" id="ARBA00022679"/>
    </source>
</evidence>
<dbReference type="KEGG" id="cfon:HZU75_12515"/>
<dbReference type="PANTHER" id="PTHR43356">
    <property type="entry name" value="PHOSPHATE ACETYLTRANSFERASE"/>
    <property type="match status" value="1"/>
</dbReference>
<dbReference type="NCBIfam" id="NF008852">
    <property type="entry name" value="PRK11890.1"/>
    <property type="match status" value="1"/>
</dbReference>
<sequence length="446" mass="47424">MSVENLLFADLSIGQQYHRQHLVRRSDIDMLGMMAGKKEIEGVIKVPATGIFLFLTATAINSFPGPGSLIREHGLQAHGWIEQDDILSLTLTVSSKHEESNIVILDATCENQHGEQLCSGPIHVIAPSCSQRSEYAEAPQFTLRAHHVFANLRAKTDLLPPVPTAVVHPCDRDSLLGAMQAAQENLIIPILVGPEAKIRALAQTEGISITGVRIVGAEHSHNSAQKAVELCRNGEAQALMKGSLHTDEMMSEVMCSATGLRTARRISHVFVMDVPAYERALLVTDAAINIAPGLAAKADITQNAIDLAHILGIPCPKVALLSAVETVTDKMPSTMDAALLCKMADRGQIHGAILDGPLAFDNAISMAAAKTKKINSPVAGQADILVVPDIEAGNMLAKQMSYFAAADSAGIVLGARVPIVLTSRADDVKTRLASAAVMVLVAHAIK</sequence>
<name>A0A7D5Z578_9NEIS</name>
<dbReference type="NCBIfam" id="NF006045">
    <property type="entry name" value="PRK08190.1"/>
    <property type="match status" value="1"/>
</dbReference>
<keyword evidence="5" id="KW-1185">Reference proteome</keyword>